<dbReference type="InterPro" id="IPR050401">
    <property type="entry name" value="Cyclic_nucleotide_synthase"/>
</dbReference>
<dbReference type="CDD" id="cd07302">
    <property type="entry name" value="CHD"/>
    <property type="match status" value="1"/>
</dbReference>
<evidence type="ECO:0000256" key="3">
    <source>
        <dbReference type="ARBA" id="ARBA00012201"/>
    </source>
</evidence>
<dbReference type="SUPFAM" id="SSF55073">
    <property type="entry name" value="Nucleotide cyclase"/>
    <property type="match status" value="1"/>
</dbReference>
<dbReference type="GO" id="GO:0046872">
    <property type="term" value="F:metal ion binding"/>
    <property type="evidence" value="ECO:0007669"/>
    <property type="project" value="UniProtKB-KW"/>
</dbReference>
<dbReference type="GO" id="GO:0005886">
    <property type="term" value="C:plasma membrane"/>
    <property type="evidence" value="ECO:0007669"/>
    <property type="project" value="UniProtKB-ARBA"/>
</dbReference>
<dbReference type="GO" id="GO:0005524">
    <property type="term" value="F:ATP binding"/>
    <property type="evidence" value="ECO:0007669"/>
    <property type="project" value="UniProtKB-KW"/>
</dbReference>
<accession>A0A6J4K8L6</accession>
<evidence type="ECO:0000259" key="22">
    <source>
        <dbReference type="PROSITE" id="PS50125"/>
    </source>
</evidence>
<comment type="catalytic activity">
    <reaction evidence="1">
        <text>ATP = 3',5'-cyclic AMP + diphosphate</text>
        <dbReference type="Rhea" id="RHEA:15389"/>
        <dbReference type="ChEBI" id="CHEBI:30616"/>
        <dbReference type="ChEBI" id="CHEBI:33019"/>
        <dbReference type="ChEBI" id="CHEBI:58165"/>
        <dbReference type="EC" id="4.6.1.1"/>
    </reaction>
</comment>
<evidence type="ECO:0000256" key="2">
    <source>
        <dbReference type="ARBA" id="ARBA00004479"/>
    </source>
</evidence>
<sequence length="489" mass="54799">MAQLISQALSAFTRLLYKQTILILMLLFCVGISIALSNMWRLSSNLIKSQALQNSALYAQAIKEARTLYNDQAVDRLASVHSIIVTDDYLTKKGAIPVPATFLIELGLRLSEKNNGMSVRLYSEYPFPYRLKQGGARDDFEREALQQLRENPEEPFFRFENLQGRLSLRYTEADILKPSCVTCHNTRIDSPKKDWKVGDVRGILEITTPLDSLMAKTNAGLRDTFLTLAILSILGVLGLTLVIGRLRQTSKELERRVIERTAQLQQTNKELVIEQEKSERLLLNILPEPIADKLKAGYTNIAEGFAEVTILFADIVNFTQLSEQISPKELLKLLNEIFTGFDCLTELHSLEKIKTIGDAYMVVGGIPELRSDHAQAIADMALDMQQEVAKFNARHKTTLNIRIGINTGPVVAGVIGTKKFIYDLWGDAVNTASRMESHGIAGCIQVTQSTYEYLQDNYQFEARGVIQVKGKGEMTTYFLTGKKVKQLVG</sequence>
<feature type="transmembrane region" description="Helical" evidence="21">
    <location>
        <begin position="225"/>
        <end position="246"/>
    </location>
</feature>
<evidence type="ECO:0000313" key="23">
    <source>
        <dbReference type="EMBL" id="CAA9298816.1"/>
    </source>
</evidence>
<evidence type="ECO:0000256" key="9">
    <source>
        <dbReference type="ARBA" id="ARBA00022741"/>
    </source>
</evidence>
<dbReference type="GO" id="GO:0006171">
    <property type="term" value="P:cAMP biosynthetic process"/>
    <property type="evidence" value="ECO:0007669"/>
    <property type="project" value="UniProtKB-KW"/>
</dbReference>
<evidence type="ECO:0000256" key="15">
    <source>
        <dbReference type="ARBA" id="ARBA00023239"/>
    </source>
</evidence>
<reference evidence="23" key="1">
    <citation type="submission" date="2020-02" db="EMBL/GenBank/DDBJ databases">
        <authorList>
            <person name="Meier V. D."/>
        </authorList>
    </citation>
    <scope>NUCLEOTIDE SEQUENCE</scope>
    <source>
        <strain evidence="23">AVDCRST_MAG92</strain>
    </source>
</reference>
<evidence type="ECO:0000256" key="7">
    <source>
        <dbReference type="ARBA" id="ARBA00022723"/>
    </source>
</evidence>
<evidence type="ECO:0000256" key="6">
    <source>
        <dbReference type="ARBA" id="ARBA00022692"/>
    </source>
</evidence>
<keyword evidence="6 21" id="KW-0812">Transmembrane</keyword>
<evidence type="ECO:0000256" key="16">
    <source>
        <dbReference type="ARBA" id="ARBA00023293"/>
    </source>
</evidence>
<evidence type="ECO:0000256" key="20">
    <source>
        <dbReference type="RuleBase" id="RU000405"/>
    </source>
</evidence>
<dbReference type="PROSITE" id="PS50125">
    <property type="entry name" value="GUANYLATE_CYCLASE_2"/>
    <property type="match status" value="1"/>
</dbReference>
<dbReference type="PROSITE" id="PS00452">
    <property type="entry name" value="GUANYLATE_CYCLASE_1"/>
    <property type="match status" value="1"/>
</dbReference>
<dbReference type="InterPro" id="IPR011645">
    <property type="entry name" value="HNOB_dom_associated"/>
</dbReference>
<dbReference type="EMBL" id="CADCTM010000866">
    <property type="protein sequence ID" value="CAA9298816.1"/>
    <property type="molecule type" value="Genomic_DNA"/>
</dbReference>
<dbReference type="GO" id="GO:0035556">
    <property type="term" value="P:intracellular signal transduction"/>
    <property type="evidence" value="ECO:0007669"/>
    <property type="project" value="InterPro"/>
</dbReference>
<keyword evidence="10" id="KW-0067">ATP-binding</keyword>
<dbReference type="InterPro" id="IPR018297">
    <property type="entry name" value="A/G_cyclase_CS"/>
</dbReference>
<evidence type="ECO:0000256" key="21">
    <source>
        <dbReference type="SAM" id="Phobius"/>
    </source>
</evidence>
<dbReference type="Pfam" id="PF07701">
    <property type="entry name" value="HNOBA"/>
    <property type="match status" value="1"/>
</dbReference>
<dbReference type="GO" id="GO:0004383">
    <property type="term" value="F:guanylate cyclase activity"/>
    <property type="evidence" value="ECO:0007669"/>
    <property type="project" value="UniProtKB-EC"/>
</dbReference>
<keyword evidence="13" id="KW-0115">cAMP biosynthesis</keyword>
<dbReference type="Gene3D" id="3.30.70.1230">
    <property type="entry name" value="Nucleotide cyclase"/>
    <property type="match status" value="1"/>
</dbReference>
<keyword evidence="15 20" id="KW-0456">Lyase</keyword>
<gene>
    <name evidence="23" type="ORF">AVDCRST_MAG92-4940</name>
</gene>
<keyword evidence="11" id="KW-0460">Magnesium</keyword>
<dbReference type="EC" id="4.6.1.2" evidence="4"/>
<keyword evidence="7" id="KW-0479">Metal-binding</keyword>
<dbReference type="SMART" id="SM00044">
    <property type="entry name" value="CYCc"/>
    <property type="match status" value="1"/>
</dbReference>
<evidence type="ECO:0000256" key="12">
    <source>
        <dbReference type="ARBA" id="ARBA00022989"/>
    </source>
</evidence>
<feature type="domain" description="Guanylate cyclase" evidence="22">
    <location>
        <begin position="309"/>
        <end position="436"/>
    </location>
</feature>
<dbReference type="Pfam" id="PF00211">
    <property type="entry name" value="Guanylate_cyc"/>
    <property type="match status" value="1"/>
</dbReference>
<keyword evidence="9" id="KW-0547">Nucleotide-binding</keyword>
<dbReference type="InterPro" id="IPR021796">
    <property type="entry name" value="Tll0287-like_dom"/>
</dbReference>
<evidence type="ECO:0000256" key="19">
    <source>
        <dbReference type="ARBA" id="ARBA00064436"/>
    </source>
</evidence>
<evidence type="ECO:0000256" key="8">
    <source>
        <dbReference type="ARBA" id="ARBA00022729"/>
    </source>
</evidence>
<keyword evidence="14 21" id="KW-0472">Membrane</keyword>
<comment type="subcellular location">
    <subcellularLocation>
        <location evidence="2">Membrane</location>
        <topology evidence="2">Single-pass type I membrane protein</topology>
    </subcellularLocation>
</comment>
<keyword evidence="12 21" id="KW-1133">Transmembrane helix</keyword>
<dbReference type="InterPro" id="IPR029787">
    <property type="entry name" value="Nucleotide_cyclase"/>
</dbReference>
<evidence type="ECO:0000256" key="4">
    <source>
        <dbReference type="ARBA" id="ARBA00012202"/>
    </source>
</evidence>
<proteinExistence type="inferred from homology"/>
<dbReference type="GO" id="GO:0004016">
    <property type="term" value="F:adenylate cyclase activity"/>
    <property type="evidence" value="ECO:0007669"/>
    <property type="project" value="UniProtKB-EC"/>
</dbReference>
<dbReference type="Pfam" id="PF11845">
    <property type="entry name" value="Tll0287-like"/>
    <property type="match status" value="1"/>
</dbReference>
<comment type="similarity">
    <text evidence="20">Belongs to the adenylyl cyclase class-4/guanylyl cyclase family.</text>
</comment>
<dbReference type="PANTHER" id="PTHR11920">
    <property type="entry name" value="GUANYLYL CYCLASE"/>
    <property type="match status" value="1"/>
</dbReference>
<evidence type="ECO:0000256" key="10">
    <source>
        <dbReference type="ARBA" id="ARBA00022840"/>
    </source>
</evidence>
<name>A0A6J4K8L6_9CYAN</name>
<comment type="subunit">
    <text evidence="19">Homodimer. Can also exist as monomer.</text>
</comment>
<evidence type="ECO:0000256" key="18">
    <source>
        <dbReference type="ARBA" id="ARBA00032637"/>
    </source>
</evidence>
<feature type="transmembrane region" description="Helical" evidence="21">
    <location>
        <begin position="21"/>
        <end position="40"/>
    </location>
</feature>
<dbReference type="InterPro" id="IPR001054">
    <property type="entry name" value="A/G_cyclase"/>
</dbReference>
<dbReference type="AlphaFoldDB" id="A0A6J4K8L6"/>
<protein>
    <recommendedName>
        <fullName evidence="5">Adenylate cyclase</fullName>
        <ecNumber evidence="3">4.6.1.1</ecNumber>
        <ecNumber evidence="4">4.6.1.2</ecNumber>
    </recommendedName>
    <alternativeName>
        <fullName evidence="17">ATP pyrophosphate-lyase</fullName>
    </alternativeName>
    <alternativeName>
        <fullName evidence="18">Adenylyl cyclase</fullName>
    </alternativeName>
</protein>
<dbReference type="FunFam" id="3.30.70.1230:FF:000033">
    <property type="entry name" value="Adenylate cyclase"/>
    <property type="match status" value="1"/>
</dbReference>
<organism evidence="23">
    <name type="scientific">uncultured Coleofasciculus sp</name>
    <dbReference type="NCBI Taxonomy" id="1267456"/>
    <lineage>
        <taxon>Bacteria</taxon>
        <taxon>Bacillati</taxon>
        <taxon>Cyanobacteriota</taxon>
        <taxon>Cyanophyceae</taxon>
        <taxon>Coleofasciculales</taxon>
        <taxon>Coleofasciculaceae</taxon>
        <taxon>Coleofasciculus</taxon>
        <taxon>environmental samples</taxon>
    </lineage>
</organism>
<evidence type="ECO:0000256" key="11">
    <source>
        <dbReference type="ARBA" id="ARBA00022842"/>
    </source>
</evidence>
<evidence type="ECO:0000256" key="14">
    <source>
        <dbReference type="ARBA" id="ARBA00023136"/>
    </source>
</evidence>
<evidence type="ECO:0000256" key="17">
    <source>
        <dbReference type="ARBA" id="ARBA00032597"/>
    </source>
</evidence>
<evidence type="ECO:0000256" key="1">
    <source>
        <dbReference type="ARBA" id="ARBA00001593"/>
    </source>
</evidence>
<dbReference type="Gene3D" id="6.10.250.780">
    <property type="match status" value="1"/>
</dbReference>
<keyword evidence="8" id="KW-0732">Signal</keyword>
<keyword evidence="16" id="KW-0141">cGMP biosynthesis</keyword>
<evidence type="ECO:0000256" key="13">
    <source>
        <dbReference type="ARBA" id="ARBA00022998"/>
    </source>
</evidence>
<dbReference type="PANTHER" id="PTHR11920:SF335">
    <property type="entry name" value="GUANYLATE CYCLASE"/>
    <property type="match status" value="1"/>
</dbReference>
<evidence type="ECO:0000256" key="5">
    <source>
        <dbReference type="ARBA" id="ARBA00021420"/>
    </source>
</evidence>
<dbReference type="EC" id="4.6.1.1" evidence="3"/>